<dbReference type="NCBIfam" id="TIGR02937">
    <property type="entry name" value="sigma70-ECF"/>
    <property type="match status" value="1"/>
</dbReference>
<evidence type="ECO:0000256" key="5">
    <source>
        <dbReference type="ARBA" id="ARBA00023163"/>
    </source>
</evidence>
<dbReference type="PANTHER" id="PTHR43133:SF8">
    <property type="entry name" value="RNA POLYMERASE SIGMA FACTOR HI_1459-RELATED"/>
    <property type="match status" value="1"/>
</dbReference>
<dbReference type="SUPFAM" id="SSF88659">
    <property type="entry name" value="Sigma3 and sigma4 domains of RNA polymerase sigma factors"/>
    <property type="match status" value="1"/>
</dbReference>
<keyword evidence="5" id="KW-0804">Transcription</keyword>
<reference evidence="8 9" key="1">
    <citation type="submission" date="2019-02" db="EMBL/GenBank/DDBJ databases">
        <title>Deep-cultivation of Planctomycetes and their phenomic and genomic characterization uncovers novel biology.</title>
        <authorList>
            <person name="Wiegand S."/>
            <person name="Jogler M."/>
            <person name="Boedeker C."/>
            <person name="Pinto D."/>
            <person name="Vollmers J."/>
            <person name="Rivas-Marin E."/>
            <person name="Kohn T."/>
            <person name="Peeters S.H."/>
            <person name="Heuer A."/>
            <person name="Rast P."/>
            <person name="Oberbeckmann S."/>
            <person name="Bunk B."/>
            <person name="Jeske O."/>
            <person name="Meyerdierks A."/>
            <person name="Storesund J.E."/>
            <person name="Kallscheuer N."/>
            <person name="Luecker S."/>
            <person name="Lage O.M."/>
            <person name="Pohl T."/>
            <person name="Merkel B.J."/>
            <person name="Hornburger P."/>
            <person name="Mueller R.-W."/>
            <person name="Bruemmer F."/>
            <person name="Labrenz M."/>
            <person name="Spormann A.M."/>
            <person name="Op Den Camp H."/>
            <person name="Overmann J."/>
            <person name="Amann R."/>
            <person name="Jetten M.S.M."/>
            <person name="Mascher T."/>
            <person name="Medema M.H."/>
            <person name="Devos D.P."/>
            <person name="Kaster A.-K."/>
            <person name="Ovreas L."/>
            <person name="Rohde M."/>
            <person name="Galperin M.Y."/>
            <person name="Jogler C."/>
        </authorList>
    </citation>
    <scope>NUCLEOTIDE SEQUENCE [LARGE SCALE GENOMIC DNA]</scope>
    <source>
        <strain evidence="8 9">Pla52n</strain>
    </source>
</reference>
<evidence type="ECO:0000313" key="8">
    <source>
        <dbReference type="EMBL" id="TWU04533.1"/>
    </source>
</evidence>
<dbReference type="CDD" id="cd06171">
    <property type="entry name" value="Sigma70_r4"/>
    <property type="match status" value="1"/>
</dbReference>
<evidence type="ECO:0000256" key="4">
    <source>
        <dbReference type="ARBA" id="ARBA00023125"/>
    </source>
</evidence>
<dbReference type="Gene3D" id="1.10.1740.10">
    <property type="match status" value="1"/>
</dbReference>
<sequence>MDLHNRPSAATVALNENASLGHQVSETIDDERPNQLDIQVWYRKVFALCQTKLISASDSEDATQETFLRAISKWHELRSGAALSGWLRQIARNVCVDMIRRQQVRRTDGTDVETISEVNDVDGVVRSETGDQLMTFINELPEAHREIVLLHYYENMTYDDIAEWLGVARSTVNERLSKARNTLRNRLAATEIKS</sequence>
<protein>
    <submittedName>
        <fullName evidence="8">ECF RNA polymerase sigma factor SigW</fullName>
    </submittedName>
</protein>
<keyword evidence="9" id="KW-1185">Reference proteome</keyword>
<dbReference type="Gene3D" id="1.10.10.10">
    <property type="entry name" value="Winged helix-like DNA-binding domain superfamily/Winged helix DNA-binding domain"/>
    <property type="match status" value="1"/>
</dbReference>
<dbReference type="InterPro" id="IPR036388">
    <property type="entry name" value="WH-like_DNA-bd_sf"/>
</dbReference>
<keyword evidence="2" id="KW-0805">Transcription regulation</keyword>
<feature type="domain" description="RNA polymerase sigma factor 70 region 4 type 2" evidence="7">
    <location>
        <begin position="132"/>
        <end position="183"/>
    </location>
</feature>
<dbReference type="GO" id="GO:0003677">
    <property type="term" value="F:DNA binding"/>
    <property type="evidence" value="ECO:0007669"/>
    <property type="project" value="UniProtKB-KW"/>
</dbReference>
<evidence type="ECO:0000313" key="9">
    <source>
        <dbReference type="Proteomes" id="UP000320176"/>
    </source>
</evidence>
<comment type="caution">
    <text evidence="8">The sequence shown here is derived from an EMBL/GenBank/DDBJ whole genome shotgun (WGS) entry which is preliminary data.</text>
</comment>
<keyword evidence="3" id="KW-0731">Sigma factor</keyword>
<dbReference type="Pfam" id="PF08281">
    <property type="entry name" value="Sigma70_r4_2"/>
    <property type="match status" value="1"/>
</dbReference>
<dbReference type="GO" id="GO:0006352">
    <property type="term" value="P:DNA-templated transcription initiation"/>
    <property type="evidence" value="ECO:0007669"/>
    <property type="project" value="InterPro"/>
</dbReference>
<accession>A0A5C6AX65</accession>
<dbReference type="SUPFAM" id="SSF88946">
    <property type="entry name" value="Sigma2 domain of RNA polymerase sigma factors"/>
    <property type="match status" value="1"/>
</dbReference>
<evidence type="ECO:0000256" key="1">
    <source>
        <dbReference type="ARBA" id="ARBA00010641"/>
    </source>
</evidence>
<organism evidence="8 9">
    <name type="scientific">Stieleria varia</name>
    <dbReference type="NCBI Taxonomy" id="2528005"/>
    <lineage>
        <taxon>Bacteria</taxon>
        <taxon>Pseudomonadati</taxon>
        <taxon>Planctomycetota</taxon>
        <taxon>Planctomycetia</taxon>
        <taxon>Pirellulales</taxon>
        <taxon>Pirellulaceae</taxon>
        <taxon>Stieleria</taxon>
    </lineage>
</organism>
<dbReference type="InterPro" id="IPR007627">
    <property type="entry name" value="RNA_pol_sigma70_r2"/>
</dbReference>
<dbReference type="GO" id="GO:0016987">
    <property type="term" value="F:sigma factor activity"/>
    <property type="evidence" value="ECO:0007669"/>
    <property type="project" value="UniProtKB-KW"/>
</dbReference>
<proteinExistence type="inferred from homology"/>
<dbReference type="InterPro" id="IPR013325">
    <property type="entry name" value="RNA_pol_sigma_r2"/>
</dbReference>
<evidence type="ECO:0000256" key="3">
    <source>
        <dbReference type="ARBA" id="ARBA00023082"/>
    </source>
</evidence>
<dbReference type="InterPro" id="IPR014284">
    <property type="entry name" value="RNA_pol_sigma-70_dom"/>
</dbReference>
<dbReference type="Proteomes" id="UP000320176">
    <property type="component" value="Unassembled WGS sequence"/>
</dbReference>
<gene>
    <name evidence="8" type="primary">sigW_6</name>
    <name evidence="8" type="ORF">Pla52n_25750</name>
</gene>
<dbReference type="InterPro" id="IPR013324">
    <property type="entry name" value="RNA_pol_sigma_r3/r4-like"/>
</dbReference>
<dbReference type="EMBL" id="SJPN01000003">
    <property type="protein sequence ID" value="TWU04533.1"/>
    <property type="molecule type" value="Genomic_DNA"/>
</dbReference>
<dbReference type="Pfam" id="PF04542">
    <property type="entry name" value="Sigma70_r2"/>
    <property type="match status" value="1"/>
</dbReference>
<name>A0A5C6AX65_9BACT</name>
<dbReference type="InterPro" id="IPR013249">
    <property type="entry name" value="RNA_pol_sigma70_r4_t2"/>
</dbReference>
<evidence type="ECO:0000256" key="2">
    <source>
        <dbReference type="ARBA" id="ARBA00023015"/>
    </source>
</evidence>
<keyword evidence="4" id="KW-0238">DNA-binding</keyword>
<dbReference type="AlphaFoldDB" id="A0A5C6AX65"/>
<comment type="similarity">
    <text evidence="1">Belongs to the sigma-70 factor family. ECF subfamily.</text>
</comment>
<feature type="domain" description="RNA polymerase sigma-70 region 2" evidence="6">
    <location>
        <begin position="41"/>
        <end position="103"/>
    </location>
</feature>
<dbReference type="PANTHER" id="PTHR43133">
    <property type="entry name" value="RNA POLYMERASE ECF-TYPE SIGMA FACTO"/>
    <property type="match status" value="1"/>
</dbReference>
<dbReference type="OrthoDB" id="9782703at2"/>
<dbReference type="InterPro" id="IPR039425">
    <property type="entry name" value="RNA_pol_sigma-70-like"/>
</dbReference>
<evidence type="ECO:0000259" key="7">
    <source>
        <dbReference type="Pfam" id="PF08281"/>
    </source>
</evidence>
<evidence type="ECO:0000259" key="6">
    <source>
        <dbReference type="Pfam" id="PF04542"/>
    </source>
</evidence>